<sequence>MSVQDLVDTVEPSFVLPARVVSLDGLPDHVVDWLVQAIDAIAERPAVSDADATRRGVGARDGAGPPRRSILPRSNPLHGPTVVAGGPDPLDDPAEARRAAGQLIRVARGVQSWAESIELEGTRRLLAAVECDPDLDLGQRDPTSRRKARGALARTAVATELQLLTGLPITQCLERVALASATDERAGYLRARVASGTTTLHRASTVLKETKHLDPLTADQVARSTLRPIDGTATDATDPRVGGHRTFPRFSTTDPGPTECRDDRPDDRPGDRAGHANEGVPDGFASETAALVELGGVSQDTFRKRLARSVASALPPDRDADRVQAQARSRREVKVSPGDHGMAYLDLSAEADRVFAAHERIDGLARTARQAGDPRTLAQLRSDLATDLLVHGTVPDDQLLGDAPPGRVHVVVSLSTLLGLDDRVAEAPGRGFLTAAQVRRVAVQAGSTLRRIVTDPASGTAIETTRSYVPTRAMREYVIARDGRCRAPGCEYSAVGADLDHVREWQAGAERPADGATHPDNLIALHRGHHNPKTRRWWTVTPGPAGELRWKTLTGQEVSTHPARYDDPADTAEPGAQISRLEAGLAGLIEGVQDPAPLTAEEVPGGGRRRLDPWRRRRRGRQGAARRNAPQS</sequence>
<feature type="domain" description="HNH nuclease" evidence="2">
    <location>
        <begin position="473"/>
        <end position="531"/>
    </location>
</feature>
<dbReference type="AlphaFoldDB" id="A0A542XB02"/>
<organism evidence="3 4">
    <name type="scientific">Barrientosiimonas humi</name>
    <dbReference type="NCBI Taxonomy" id="999931"/>
    <lineage>
        <taxon>Bacteria</taxon>
        <taxon>Bacillati</taxon>
        <taxon>Actinomycetota</taxon>
        <taxon>Actinomycetes</taxon>
        <taxon>Micrococcales</taxon>
        <taxon>Dermacoccaceae</taxon>
        <taxon>Barrientosiimonas</taxon>
    </lineage>
</organism>
<evidence type="ECO:0000313" key="4">
    <source>
        <dbReference type="Proteomes" id="UP000318336"/>
    </source>
</evidence>
<dbReference type="SMART" id="SM00507">
    <property type="entry name" value="HNHc"/>
    <property type="match status" value="1"/>
</dbReference>
<protein>
    <submittedName>
        <fullName evidence="3">Uncharacterized protein DUF222</fullName>
    </submittedName>
</protein>
<reference evidence="3 4" key="1">
    <citation type="submission" date="2019-06" db="EMBL/GenBank/DDBJ databases">
        <title>Sequencing the genomes of 1000 actinobacteria strains.</title>
        <authorList>
            <person name="Klenk H.-P."/>
        </authorList>
    </citation>
    <scope>NUCLEOTIDE SEQUENCE [LARGE SCALE GENOMIC DNA]</scope>
    <source>
        <strain evidence="3 4">DSM 24617</strain>
    </source>
</reference>
<feature type="region of interest" description="Disordered" evidence="1">
    <location>
        <begin position="311"/>
        <end position="336"/>
    </location>
</feature>
<comment type="caution">
    <text evidence="3">The sequence shown here is derived from an EMBL/GenBank/DDBJ whole genome shotgun (WGS) entry which is preliminary data.</text>
</comment>
<evidence type="ECO:0000313" key="3">
    <source>
        <dbReference type="EMBL" id="TQL33032.1"/>
    </source>
</evidence>
<feature type="compositionally biased region" description="Basic and acidic residues" evidence="1">
    <location>
        <begin position="259"/>
        <end position="275"/>
    </location>
</feature>
<feature type="compositionally biased region" description="Low complexity" evidence="1">
    <location>
        <begin position="622"/>
        <end position="632"/>
    </location>
</feature>
<keyword evidence="4" id="KW-1185">Reference proteome</keyword>
<feature type="region of interest" description="Disordered" evidence="1">
    <location>
        <begin position="592"/>
        <end position="632"/>
    </location>
</feature>
<proteinExistence type="predicted"/>
<feature type="region of interest" description="Disordered" evidence="1">
    <location>
        <begin position="47"/>
        <end position="94"/>
    </location>
</feature>
<dbReference type="CDD" id="cd00085">
    <property type="entry name" value="HNHc"/>
    <property type="match status" value="1"/>
</dbReference>
<gene>
    <name evidence="3" type="ORF">FB554_1166</name>
</gene>
<dbReference type="EMBL" id="VFOK01000001">
    <property type="protein sequence ID" value="TQL33032.1"/>
    <property type="molecule type" value="Genomic_DNA"/>
</dbReference>
<dbReference type="Proteomes" id="UP000318336">
    <property type="component" value="Unassembled WGS sequence"/>
</dbReference>
<accession>A0A542XB02</accession>
<dbReference type="RefSeq" id="WP_142005100.1">
    <property type="nucleotide sequence ID" value="NZ_CAJTBP010000001.1"/>
</dbReference>
<dbReference type="InterPro" id="IPR003615">
    <property type="entry name" value="HNH_nuc"/>
</dbReference>
<name>A0A542XB02_9MICO</name>
<evidence type="ECO:0000259" key="2">
    <source>
        <dbReference type="SMART" id="SM00507"/>
    </source>
</evidence>
<evidence type="ECO:0000256" key="1">
    <source>
        <dbReference type="SAM" id="MobiDB-lite"/>
    </source>
</evidence>
<dbReference type="OrthoDB" id="5197219at2"/>
<feature type="region of interest" description="Disordered" evidence="1">
    <location>
        <begin position="222"/>
        <end position="282"/>
    </location>
</feature>